<dbReference type="PANTHER" id="PTHR43540">
    <property type="entry name" value="PEROXYUREIDOACRYLATE/UREIDOACRYLATE AMIDOHYDROLASE-RELATED"/>
    <property type="match status" value="1"/>
</dbReference>
<dbReference type="Pfam" id="PF00857">
    <property type="entry name" value="Isochorismatase"/>
    <property type="match status" value="1"/>
</dbReference>
<evidence type="ECO:0000313" key="4">
    <source>
        <dbReference type="Proteomes" id="UP000275749"/>
    </source>
</evidence>
<name>A0A3N1ZUV1_9ACTN</name>
<evidence type="ECO:0000313" key="3">
    <source>
        <dbReference type="EMBL" id="ROR54631.1"/>
    </source>
</evidence>
<dbReference type="Gene3D" id="3.40.50.850">
    <property type="entry name" value="Isochorismatase-like"/>
    <property type="match status" value="1"/>
</dbReference>
<dbReference type="AlphaFoldDB" id="A0A3N1ZUV1"/>
<evidence type="ECO:0000256" key="1">
    <source>
        <dbReference type="ARBA" id="ARBA00022801"/>
    </source>
</evidence>
<sequence length="220" mass="23708">MSLFPGRSGDALLVVDVQNDVMSGLWQPQRIISTIDDLVGRARIAGTPVVWVRHQSAGLETGSEGWQIVPELTPEAGETIIEKRYGDSFAETELDDILAAAGAGHIWLTGAQSDLCVRGTLFGGLYRGYDVTLVEDAHTTEDASADSLHFTGEQLIALVNKLAWTTRMPGVTSHLSKATDVVFAPADRMDDEDKIEALELEEQAEEDAEDVAMGLGDPQA</sequence>
<dbReference type="PANTHER" id="PTHR43540:SF6">
    <property type="entry name" value="ISOCHORISMATASE-LIKE DOMAIN-CONTAINING PROTEIN"/>
    <property type="match status" value="1"/>
</dbReference>
<protein>
    <submittedName>
        <fullName evidence="3">Nicotinamidase-related amidase</fullName>
    </submittedName>
</protein>
<dbReference type="GO" id="GO:0016787">
    <property type="term" value="F:hydrolase activity"/>
    <property type="evidence" value="ECO:0007669"/>
    <property type="project" value="UniProtKB-KW"/>
</dbReference>
<reference evidence="3 4" key="1">
    <citation type="submission" date="2018-11" db="EMBL/GenBank/DDBJ databases">
        <title>Sequencing the genomes of 1000 actinobacteria strains.</title>
        <authorList>
            <person name="Klenk H.-P."/>
        </authorList>
    </citation>
    <scope>NUCLEOTIDE SEQUENCE [LARGE SCALE GENOMIC DNA]</scope>
    <source>
        <strain evidence="3 4">DSM 10546</strain>
    </source>
</reference>
<organism evidence="3 4">
    <name type="scientific">Luteococcus japonicus</name>
    <dbReference type="NCBI Taxonomy" id="33984"/>
    <lineage>
        <taxon>Bacteria</taxon>
        <taxon>Bacillati</taxon>
        <taxon>Actinomycetota</taxon>
        <taxon>Actinomycetes</taxon>
        <taxon>Propionibacteriales</taxon>
        <taxon>Propionibacteriaceae</taxon>
        <taxon>Luteococcus</taxon>
    </lineage>
</organism>
<feature type="domain" description="Isochorismatase-like" evidence="2">
    <location>
        <begin position="11"/>
        <end position="145"/>
    </location>
</feature>
<dbReference type="InterPro" id="IPR050272">
    <property type="entry name" value="Isochorismatase-like_hydrls"/>
</dbReference>
<accession>A0A3N1ZUV1</accession>
<dbReference type="EMBL" id="RKHG01000001">
    <property type="protein sequence ID" value="ROR54631.1"/>
    <property type="molecule type" value="Genomic_DNA"/>
</dbReference>
<dbReference type="Proteomes" id="UP000275749">
    <property type="component" value="Unassembled WGS sequence"/>
</dbReference>
<dbReference type="RefSeq" id="WP_123575669.1">
    <property type="nucleotide sequence ID" value="NZ_RKHG01000001.1"/>
</dbReference>
<dbReference type="SUPFAM" id="SSF52499">
    <property type="entry name" value="Isochorismatase-like hydrolases"/>
    <property type="match status" value="1"/>
</dbReference>
<dbReference type="InterPro" id="IPR036380">
    <property type="entry name" value="Isochorismatase-like_sf"/>
</dbReference>
<dbReference type="CDD" id="cd01014">
    <property type="entry name" value="nicotinamidase_related"/>
    <property type="match status" value="1"/>
</dbReference>
<comment type="caution">
    <text evidence="3">The sequence shown here is derived from an EMBL/GenBank/DDBJ whole genome shotgun (WGS) entry which is preliminary data.</text>
</comment>
<keyword evidence="1" id="KW-0378">Hydrolase</keyword>
<dbReference type="InterPro" id="IPR000868">
    <property type="entry name" value="Isochorismatase-like_dom"/>
</dbReference>
<proteinExistence type="predicted"/>
<gene>
    <name evidence="3" type="ORF">EDD41_1857</name>
</gene>
<evidence type="ECO:0000259" key="2">
    <source>
        <dbReference type="Pfam" id="PF00857"/>
    </source>
</evidence>